<feature type="compositionally biased region" description="Basic and acidic residues" evidence="1">
    <location>
        <begin position="63"/>
        <end position="77"/>
    </location>
</feature>
<dbReference type="AlphaFoldDB" id="A0A8S4Q7H4"/>
<keyword evidence="3" id="KW-1185">Reference proteome</keyword>
<feature type="region of interest" description="Disordered" evidence="1">
    <location>
        <begin position="1"/>
        <end position="133"/>
    </location>
</feature>
<accession>A0A8S4Q7H4</accession>
<feature type="compositionally biased region" description="Polar residues" evidence="1">
    <location>
        <begin position="123"/>
        <end position="133"/>
    </location>
</feature>
<evidence type="ECO:0000313" key="2">
    <source>
        <dbReference type="EMBL" id="CAH1802798.1"/>
    </source>
</evidence>
<evidence type="ECO:0000256" key="1">
    <source>
        <dbReference type="SAM" id="MobiDB-lite"/>
    </source>
</evidence>
<sequence>MFNRAIDSDMWPDDVNSREWIARPRRQKQRPDGGYWAGDQEDRIPPRFRGRSTYGSSSNVNRHRFDENRNRDVKRDHEDDDNDDFDKRRHFDDDYVYDERKNNDDRDDRQYYDENDYDERFINYNQNNGNAKA</sequence>
<reference evidence="2" key="1">
    <citation type="submission" date="2022-03" db="EMBL/GenBank/DDBJ databases">
        <authorList>
            <person name="Martin C."/>
        </authorList>
    </citation>
    <scope>NUCLEOTIDE SEQUENCE</scope>
</reference>
<protein>
    <submittedName>
        <fullName evidence="2">Uncharacterized protein</fullName>
    </submittedName>
</protein>
<organism evidence="2 3">
    <name type="scientific">Owenia fusiformis</name>
    <name type="common">Polychaete worm</name>
    <dbReference type="NCBI Taxonomy" id="6347"/>
    <lineage>
        <taxon>Eukaryota</taxon>
        <taxon>Metazoa</taxon>
        <taxon>Spiralia</taxon>
        <taxon>Lophotrochozoa</taxon>
        <taxon>Annelida</taxon>
        <taxon>Polychaeta</taxon>
        <taxon>Sedentaria</taxon>
        <taxon>Canalipalpata</taxon>
        <taxon>Sabellida</taxon>
        <taxon>Oweniida</taxon>
        <taxon>Oweniidae</taxon>
        <taxon>Owenia</taxon>
    </lineage>
</organism>
<dbReference type="EMBL" id="CAIIXF020000101">
    <property type="protein sequence ID" value="CAH1802798.1"/>
    <property type="molecule type" value="Genomic_DNA"/>
</dbReference>
<proteinExistence type="predicted"/>
<gene>
    <name evidence="2" type="ORF">OFUS_LOCUS26445</name>
</gene>
<feature type="compositionally biased region" description="Basic and acidic residues" evidence="1">
    <location>
        <begin position="85"/>
        <end position="112"/>
    </location>
</feature>
<evidence type="ECO:0000313" key="3">
    <source>
        <dbReference type="Proteomes" id="UP000749559"/>
    </source>
</evidence>
<dbReference type="Proteomes" id="UP000749559">
    <property type="component" value="Unassembled WGS sequence"/>
</dbReference>
<comment type="caution">
    <text evidence="2">The sequence shown here is derived from an EMBL/GenBank/DDBJ whole genome shotgun (WGS) entry which is preliminary data.</text>
</comment>
<name>A0A8S4Q7H4_OWEFU</name>